<accession>A0A382CPQ6</accession>
<name>A0A382CPQ6_9ZZZZ</name>
<proteinExistence type="predicted"/>
<gene>
    <name evidence="1" type="ORF">METZ01_LOCUS180636</name>
    <name evidence="2" type="ORF">METZ01_LOCUS411998</name>
</gene>
<dbReference type="EMBL" id="UINC01035416">
    <property type="protein sequence ID" value="SVB27782.1"/>
    <property type="molecule type" value="Genomic_DNA"/>
</dbReference>
<dbReference type="AlphaFoldDB" id="A0A382CPQ6"/>
<sequence length="32" mass="3505">LRGWPPWPGRWSPWSSALLCSGPARTPTDGPD</sequence>
<evidence type="ECO:0000313" key="2">
    <source>
        <dbReference type="EMBL" id="SVD59144.1"/>
    </source>
</evidence>
<protein>
    <submittedName>
        <fullName evidence="1">Uncharacterized protein</fullName>
    </submittedName>
</protein>
<evidence type="ECO:0000313" key="1">
    <source>
        <dbReference type="EMBL" id="SVB27782.1"/>
    </source>
</evidence>
<feature type="non-terminal residue" evidence="1">
    <location>
        <position position="1"/>
    </location>
</feature>
<feature type="non-terminal residue" evidence="1">
    <location>
        <position position="32"/>
    </location>
</feature>
<reference evidence="1" key="1">
    <citation type="submission" date="2018-05" db="EMBL/GenBank/DDBJ databases">
        <authorList>
            <person name="Lanie J.A."/>
            <person name="Ng W.-L."/>
            <person name="Kazmierczak K.M."/>
            <person name="Andrzejewski T.M."/>
            <person name="Davidsen T.M."/>
            <person name="Wayne K.J."/>
            <person name="Tettelin H."/>
            <person name="Glass J.I."/>
            <person name="Rusch D."/>
            <person name="Podicherti R."/>
            <person name="Tsui H.-C.T."/>
            <person name="Winkler M.E."/>
        </authorList>
    </citation>
    <scope>NUCLEOTIDE SEQUENCE</scope>
</reference>
<organism evidence="1">
    <name type="scientific">marine metagenome</name>
    <dbReference type="NCBI Taxonomy" id="408172"/>
    <lineage>
        <taxon>unclassified sequences</taxon>
        <taxon>metagenomes</taxon>
        <taxon>ecological metagenomes</taxon>
    </lineage>
</organism>
<dbReference type="EMBL" id="UINC01160475">
    <property type="protein sequence ID" value="SVD59144.1"/>
    <property type="molecule type" value="Genomic_DNA"/>
</dbReference>